<comment type="caution">
    <text evidence="1">The sequence shown here is derived from an EMBL/GenBank/DDBJ whole genome shotgun (WGS) entry which is preliminary data.</text>
</comment>
<sequence>MVTIDVLVLLDVVGIVDKDRFERHVRKEGFIKVDGEEFVYTGHSTTTTFSTKAYILEVFKKGLQKAGFSSASLVFLLNETPYPTYIYDKHTNDFEISEVEK</sequence>
<dbReference type="STRING" id="544718.AAX25_00306"/>
<dbReference type="AlphaFoldDB" id="A0A1C0B803"/>
<proteinExistence type="predicted"/>
<dbReference type="OrthoDB" id="5347455at2"/>
<dbReference type="RefSeq" id="WP_066185745.1">
    <property type="nucleotide sequence ID" value="NZ_LCUJ01000002.1"/>
</dbReference>
<name>A0A1C0B803_9BACT</name>
<reference evidence="2" key="1">
    <citation type="submission" date="2015-05" db="EMBL/GenBank/DDBJ databases">
        <authorList>
            <person name="Rovetto F."/>
            <person name="Cocolin L."/>
            <person name="Illeghems K."/>
            <person name="Van Nieuwerburgh F."/>
            <person name="Houf K."/>
        </authorList>
    </citation>
    <scope>NUCLEOTIDE SEQUENCE [LARGE SCALE GENOMIC DNA]</scope>
    <source>
        <strain evidence="2">DU22</strain>
    </source>
</reference>
<dbReference type="Proteomes" id="UP000093281">
    <property type="component" value="Unassembled WGS sequence"/>
</dbReference>
<gene>
    <name evidence="1" type="ORF">AAX29_00779</name>
</gene>
<protein>
    <submittedName>
        <fullName evidence="1">Uncharacterized protein</fullName>
    </submittedName>
</protein>
<dbReference type="PATRIC" id="fig|544718.51.peg.760"/>
<accession>A0A1C0B803</accession>
<organism evidence="1 2">
    <name type="scientific">Aliarcobacter thereius</name>
    <dbReference type="NCBI Taxonomy" id="544718"/>
    <lineage>
        <taxon>Bacteria</taxon>
        <taxon>Pseudomonadati</taxon>
        <taxon>Campylobacterota</taxon>
        <taxon>Epsilonproteobacteria</taxon>
        <taxon>Campylobacterales</taxon>
        <taxon>Arcobacteraceae</taxon>
        <taxon>Aliarcobacter</taxon>
    </lineage>
</organism>
<evidence type="ECO:0000313" key="2">
    <source>
        <dbReference type="Proteomes" id="UP000093281"/>
    </source>
</evidence>
<evidence type="ECO:0000313" key="1">
    <source>
        <dbReference type="EMBL" id="OCL99729.1"/>
    </source>
</evidence>
<dbReference type="EMBL" id="LCUJ01000002">
    <property type="protein sequence ID" value="OCL99729.1"/>
    <property type="molecule type" value="Genomic_DNA"/>
</dbReference>